<accession>A0AA36N0K5</accession>
<feature type="domain" description="SET" evidence="1">
    <location>
        <begin position="98"/>
        <end position="246"/>
    </location>
</feature>
<dbReference type="InterPro" id="IPR053209">
    <property type="entry name" value="Gramillin-biosynth_MTr"/>
</dbReference>
<dbReference type="Pfam" id="PF00856">
    <property type="entry name" value="SET"/>
    <property type="match status" value="1"/>
</dbReference>
<sequence>MATDSEDAKADYAAALRAAEVSDHHGAMVAFSRAMCLAGEHSPLRATCARGVRQALQNLQEHQSGKFDWTEMFKADPAALLGASKGCAAPLPVAGYSKPVRMTVSTCKGRGLVVCQDVEIGELLFVDKAWVLQPFPSLLHAASVKLRDSRDAPRGLFHGGDDQRLPETLPRLSEAELRRTLQFNAIHRWACVDGELSSELSGLWPLAAFVNHSCRPNVNFTFVGDLLLCRATRKMKAGEELFASYVRLDRPLRQRRSELSATYEFHCTCARCILEEAFLDAELVDGFMTQIKALTKAPGRKDQVIAWAESWSFLYRQIEYEVSLAIKQRGKELDEDLALSAASDQLFSDSWTDLHEEQREERLRRQEELRQNIARLQGQQDGRPVNYSGPGREDVYGVQLQRLLCGSFCSVAAESARLWRRIGAQQNCARDCRWICQQLEESAPATQQHGFWATEWTKSTWKAFLKKEEAQLLLSQRFPDLCAPTLPADVRKAAEYAKLSLGRCYGGHLWLQQSQLLKWPPPLQAAALQKSTAFAPVAPRKKSRRPKFRHYASASVRWKDFPKGQVLTAPPVDLEDNEELKAAQDTDFLAALQSMFKAEN</sequence>
<dbReference type="Gene3D" id="2.170.270.10">
    <property type="entry name" value="SET domain"/>
    <property type="match status" value="1"/>
</dbReference>
<reference evidence="2" key="1">
    <citation type="submission" date="2023-08" db="EMBL/GenBank/DDBJ databases">
        <authorList>
            <person name="Chen Y."/>
            <person name="Shah S."/>
            <person name="Dougan E. K."/>
            <person name="Thang M."/>
            <person name="Chan C."/>
        </authorList>
    </citation>
    <scope>NUCLEOTIDE SEQUENCE</scope>
</reference>
<protein>
    <recommendedName>
        <fullName evidence="1">SET domain-containing protein</fullName>
    </recommendedName>
</protein>
<dbReference type="Proteomes" id="UP001178507">
    <property type="component" value="Unassembled WGS sequence"/>
</dbReference>
<dbReference type="EMBL" id="CAUJNA010001224">
    <property type="protein sequence ID" value="CAJ1385353.1"/>
    <property type="molecule type" value="Genomic_DNA"/>
</dbReference>
<dbReference type="InterPro" id="IPR001214">
    <property type="entry name" value="SET_dom"/>
</dbReference>
<dbReference type="SUPFAM" id="SSF82199">
    <property type="entry name" value="SET domain"/>
    <property type="match status" value="1"/>
</dbReference>
<gene>
    <name evidence="2" type="ORF">EVOR1521_LOCUS11976</name>
</gene>
<dbReference type="PANTHER" id="PTHR47643:SF2">
    <property type="entry name" value="TPR DOMAIN PROTEIN (AFU_ORTHOLOGUE AFUA_5G12710)"/>
    <property type="match status" value="1"/>
</dbReference>
<dbReference type="InterPro" id="IPR046341">
    <property type="entry name" value="SET_dom_sf"/>
</dbReference>
<dbReference type="CDD" id="cd20071">
    <property type="entry name" value="SET_SMYD"/>
    <property type="match status" value="1"/>
</dbReference>
<name>A0AA36N0K5_9DINO</name>
<keyword evidence="3" id="KW-1185">Reference proteome</keyword>
<evidence type="ECO:0000259" key="1">
    <source>
        <dbReference type="PROSITE" id="PS50280"/>
    </source>
</evidence>
<organism evidence="2 3">
    <name type="scientific">Effrenium voratum</name>
    <dbReference type="NCBI Taxonomy" id="2562239"/>
    <lineage>
        <taxon>Eukaryota</taxon>
        <taxon>Sar</taxon>
        <taxon>Alveolata</taxon>
        <taxon>Dinophyceae</taxon>
        <taxon>Suessiales</taxon>
        <taxon>Symbiodiniaceae</taxon>
        <taxon>Effrenium</taxon>
    </lineage>
</organism>
<evidence type="ECO:0000313" key="2">
    <source>
        <dbReference type="EMBL" id="CAJ1385353.1"/>
    </source>
</evidence>
<dbReference type="PROSITE" id="PS50280">
    <property type="entry name" value="SET"/>
    <property type="match status" value="1"/>
</dbReference>
<comment type="caution">
    <text evidence="2">The sequence shown here is derived from an EMBL/GenBank/DDBJ whole genome shotgun (WGS) entry which is preliminary data.</text>
</comment>
<dbReference type="PANTHER" id="PTHR47643">
    <property type="entry name" value="TPR DOMAIN PROTEIN (AFU_ORTHOLOGUE AFUA_5G12710)"/>
    <property type="match status" value="1"/>
</dbReference>
<dbReference type="AlphaFoldDB" id="A0AA36N0K5"/>
<proteinExistence type="predicted"/>
<evidence type="ECO:0000313" key="3">
    <source>
        <dbReference type="Proteomes" id="UP001178507"/>
    </source>
</evidence>
<dbReference type="SMART" id="SM00317">
    <property type="entry name" value="SET"/>
    <property type="match status" value="1"/>
</dbReference>